<evidence type="ECO:0000313" key="1">
    <source>
        <dbReference type="EMBL" id="CAF2826227.1"/>
    </source>
</evidence>
<sequence length="898" mass="100332">MEDEDEKREFLRFFNIERDEEVEKDEEPDVDYILGPNIIPLKVHFQAPEHHVSLKNEKHFETTHCIESINVNKHVKSNTPSENPFNGVDNEIHTFKELQERKIIDSISIHNMKSTKQVPSNYGQLNSELEESEKLQDNVHQLFSHDSETLNSLKSAEKNVNLSEKVTLCQSIESHEHIDKESNPFCQNNIFNFSPCKSLSEIGIVSSKMEKQRSCINTCDDKHDTNNKYVSKAVEPIKTNRSNISEIHFKNNNSGFIQCGVGISTSAMDKAKNIFQGEDFNELYQKDSNDPNISSVHSFKVPTKPNGQNESHIQLKSSKNIGFIKCGSKESVGISKSAMDKAKKHFQGEDFNELFQKDSNDPYISSVHSFKVPTKPNGQNESHIQLKSSENIDLSNMAQRKVLLFQKDSNDSNISPVHSFKVPTKTNGQNESHIQLKSSKNIGFIKCGSKESVGISKSAMDKAKNIFQGEDFNELFQKDSNDPNISSVHSFKESVGISKSAMDKAKNIFQGEDFNELFQKDSNDSNISSVHSFKVPTKTNGQNESHIQLKSSKNIGFIKCGSRKVLVSANSNDPNISSVHSFKGPTKPNGQNESHIQLKSSKNIGFIKCGSKESVGEDFNELFQKDSNDPNISSVHSFKVPTKPNGQNESHIQVKSSENIGFIKCGSKESVGSANSNDSNISSVHSFKVPTKTNGQNESHIQLKSSKNIGFIKCGSKESVVHSFKGPTKPNGQNESHIQLKSSKNMDLSNVAQRKVLVSASRQWIKAKNIFQGEDFNELFQKDSNDPNISSVHSFKVPTKTNGQNESHIQLKSSEKHRIYQMWLKGKCLVSAHSNDSNISSFHSFKVPTKTNGQNESHIQLKSSKNIGFIKCGSKESVGISKSAMDKAKNIFQGGRFQ</sequence>
<proteinExistence type="predicted"/>
<evidence type="ECO:0000313" key="2">
    <source>
        <dbReference type="Proteomes" id="UP000675881"/>
    </source>
</evidence>
<keyword evidence="2" id="KW-1185">Reference proteome</keyword>
<organism evidence="1 2">
    <name type="scientific">Lepeophtheirus salmonis</name>
    <name type="common">Salmon louse</name>
    <name type="synonym">Caligus salmonis</name>
    <dbReference type="NCBI Taxonomy" id="72036"/>
    <lineage>
        <taxon>Eukaryota</taxon>
        <taxon>Metazoa</taxon>
        <taxon>Ecdysozoa</taxon>
        <taxon>Arthropoda</taxon>
        <taxon>Crustacea</taxon>
        <taxon>Multicrustacea</taxon>
        <taxon>Hexanauplia</taxon>
        <taxon>Copepoda</taxon>
        <taxon>Siphonostomatoida</taxon>
        <taxon>Caligidae</taxon>
        <taxon>Lepeophtheirus</taxon>
    </lineage>
</organism>
<protein>
    <submittedName>
        <fullName evidence="1">(salmon louse) hypothetical protein</fullName>
    </submittedName>
</protein>
<gene>
    <name evidence="1" type="ORF">LSAA_4065</name>
</gene>
<reference evidence="1" key="1">
    <citation type="submission" date="2021-02" db="EMBL/GenBank/DDBJ databases">
        <authorList>
            <person name="Bekaert M."/>
        </authorList>
    </citation>
    <scope>NUCLEOTIDE SEQUENCE</scope>
    <source>
        <strain evidence="1">IoA-00</strain>
    </source>
</reference>
<dbReference type="Proteomes" id="UP000675881">
    <property type="component" value="Chromosome 13"/>
</dbReference>
<name>A0A7R8CHQ4_LEPSM</name>
<dbReference type="AlphaFoldDB" id="A0A7R8CHQ4"/>
<accession>A0A7R8CHQ4</accession>
<dbReference type="EMBL" id="HG994592">
    <property type="protein sequence ID" value="CAF2826227.1"/>
    <property type="molecule type" value="Genomic_DNA"/>
</dbReference>
<dbReference type="OrthoDB" id="21095at2759"/>